<dbReference type="GO" id="GO:0006633">
    <property type="term" value="P:fatty acid biosynthetic process"/>
    <property type="evidence" value="ECO:0007669"/>
    <property type="project" value="InterPro"/>
</dbReference>
<feature type="domain" description="Malonyl-CoA decarboxylase N-terminal" evidence="2">
    <location>
        <begin position="98"/>
        <end position="175"/>
    </location>
</feature>
<dbReference type="InterPro" id="IPR042303">
    <property type="entry name" value="Malonyl_CoA_deC_C_sf"/>
</dbReference>
<dbReference type="Pfam" id="PF17408">
    <property type="entry name" value="MCD_N"/>
    <property type="match status" value="1"/>
</dbReference>
<sequence>MALPFSNTVPRTIERLRNAFVETARGAREVAGLPLRPDLPDDDIPRLKGRIDACLEGKGGETARRGRAAELGQAYLSLSPAGRKKFLLTLAHGYGLPREAAAAAVERWRAGKEPPRALVRALEPPAVRLLREFVGVPQGVKFVVDLRAELLTLGKSDAAARALSEDLRPLLSAWFDVGFLDLVRIDWKASAALLEKLVDYEAVHAIRSWRDLKNRLDSDRRCFAFFHPRMPDEPLIFVEVALVDGMAGNVQRLLDARAETHDPKDANTAIFYSISNCQQGLAGISFGNFLIKRVAEQLARDLPNIKDFATLSPIPGLRQHVDGRLKNEGDDALTQGEIASLVPVTNQAAGAAAVRQLLDRPTWWEVPAINKALRPILSRLAARYLTTTDEKGRALDRVAHFHLGNGAVVERLNWLADTSANGLKQSYAMMVNYRYKLGDVDANHEAYATGKIVASREVRALAKG</sequence>
<organism evidence="3 4">
    <name type="scientific">Reyranella soli</name>
    <dbReference type="NCBI Taxonomy" id="1230389"/>
    <lineage>
        <taxon>Bacteria</taxon>
        <taxon>Pseudomonadati</taxon>
        <taxon>Pseudomonadota</taxon>
        <taxon>Alphaproteobacteria</taxon>
        <taxon>Hyphomicrobiales</taxon>
        <taxon>Reyranellaceae</taxon>
        <taxon>Reyranella</taxon>
    </lineage>
</organism>
<reference evidence="3 4" key="1">
    <citation type="submission" date="2019-07" db="EMBL/GenBank/DDBJ databases">
        <title>Whole genome shotgun sequence of Reyranella soli NBRC 108950.</title>
        <authorList>
            <person name="Hosoyama A."/>
            <person name="Uohara A."/>
            <person name="Ohji S."/>
            <person name="Ichikawa N."/>
        </authorList>
    </citation>
    <scope>NUCLEOTIDE SEQUENCE [LARGE SCALE GENOMIC DNA]</scope>
    <source>
        <strain evidence="3 4">NBRC 108950</strain>
    </source>
</reference>
<evidence type="ECO:0000259" key="2">
    <source>
        <dbReference type="Pfam" id="PF17408"/>
    </source>
</evidence>
<name>A0A512ND22_9HYPH</name>
<dbReference type="PANTHER" id="PTHR28641">
    <property type="match status" value="1"/>
</dbReference>
<dbReference type="PANTHER" id="PTHR28641:SF1">
    <property type="entry name" value="MALONYL-COA DECARBOXYLASE, MITOCHONDRIAL"/>
    <property type="match status" value="1"/>
</dbReference>
<dbReference type="AlphaFoldDB" id="A0A512ND22"/>
<dbReference type="InterPro" id="IPR035372">
    <property type="entry name" value="MCD_N"/>
</dbReference>
<comment type="caution">
    <text evidence="3">The sequence shown here is derived from an EMBL/GenBank/DDBJ whole genome shotgun (WGS) entry which is preliminary data.</text>
</comment>
<evidence type="ECO:0000259" key="1">
    <source>
        <dbReference type="Pfam" id="PF05292"/>
    </source>
</evidence>
<feature type="domain" description="Malonyl-CoA decarboxylase C-terminal" evidence="1">
    <location>
        <begin position="178"/>
        <end position="436"/>
    </location>
</feature>
<dbReference type="InterPro" id="IPR038351">
    <property type="entry name" value="MCD_N_sf"/>
</dbReference>
<evidence type="ECO:0000313" key="4">
    <source>
        <dbReference type="Proteomes" id="UP000321058"/>
    </source>
</evidence>
<evidence type="ECO:0000313" key="3">
    <source>
        <dbReference type="EMBL" id="GEP56849.1"/>
    </source>
</evidence>
<gene>
    <name evidence="3" type="ORF">RSO01_40150</name>
</gene>
<accession>A0A512ND22</accession>
<proteinExistence type="predicted"/>
<dbReference type="GO" id="GO:0050080">
    <property type="term" value="F:malonyl-CoA decarboxylase activity"/>
    <property type="evidence" value="ECO:0007669"/>
    <property type="project" value="InterPro"/>
</dbReference>
<dbReference type="RefSeq" id="WP_147151180.1">
    <property type="nucleotide sequence ID" value="NZ_BKAJ01000071.1"/>
</dbReference>
<dbReference type="Gene3D" id="1.20.140.90">
    <property type="entry name" value="Malonyl-CoA decarboxylase, oligemerization domain"/>
    <property type="match status" value="1"/>
</dbReference>
<dbReference type="EMBL" id="BKAJ01000071">
    <property type="protein sequence ID" value="GEP56849.1"/>
    <property type="molecule type" value="Genomic_DNA"/>
</dbReference>
<dbReference type="InterPro" id="IPR038917">
    <property type="entry name" value="Malonyl_CoA_deC"/>
</dbReference>
<dbReference type="OrthoDB" id="5292736at2"/>
<dbReference type="InterPro" id="IPR007956">
    <property type="entry name" value="Malonyl_CoA_deC_C"/>
</dbReference>
<dbReference type="Proteomes" id="UP000321058">
    <property type="component" value="Unassembled WGS sequence"/>
</dbReference>
<keyword evidence="4" id="KW-1185">Reference proteome</keyword>
<dbReference type="Pfam" id="PF05292">
    <property type="entry name" value="MCD"/>
    <property type="match status" value="1"/>
</dbReference>
<protein>
    <submittedName>
        <fullName evidence="3">Malonyl-CoA decarboxylase</fullName>
    </submittedName>
</protein>
<dbReference type="Gene3D" id="3.40.630.150">
    <property type="entry name" value="Malonyl-CoA decarboxylase, catalytic domain"/>
    <property type="match status" value="1"/>
</dbReference>